<feature type="compositionally biased region" description="Low complexity" evidence="1">
    <location>
        <begin position="259"/>
        <end position="271"/>
    </location>
</feature>
<dbReference type="SMART" id="SM00181">
    <property type="entry name" value="EGF"/>
    <property type="match status" value="2"/>
</dbReference>
<evidence type="ECO:0000259" key="2">
    <source>
        <dbReference type="PROSITE" id="PS00022"/>
    </source>
</evidence>
<dbReference type="Proteomes" id="UP001164746">
    <property type="component" value="Chromosome 9"/>
</dbReference>
<dbReference type="PROSITE" id="PS01186">
    <property type="entry name" value="EGF_2"/>
    <property type="match status" value="1"/>
</dbReference>
<evidence type="ECO:0000313" key="5">
    <source>
        <dbReference type="Proteomes" id="UP001164746"/>
    </source>
</evidence>
<organism evidence="4 5">
    <name type="scientific">Mya arenaria</name>
    <name type="common">Soft-shell clam</name>
    <dbReference type="NCBI Taxonomy" id="6604"/>
    <lineage>
        <taxon>Eukaryota</taxon>
        <taxon>Metazoa</taxon>
        <taxon>Spiralia</taxon>
        <taxon>Lophotrochozoa</taxon>
        <taxon>Mollusca</taxon>
        <taxon>Bivalvia</taxon>
        <taxon>Autobranchia</taxon>
        <taxon>Heteroconchia</taxon>
        <taxon>Euheterodonta</taxon>
        <taxon>Imparidentia</taxon>
        <taxon>Neoheterodontei</taxon>
        <taxon>Myida</taxon>
        <taxon>Myoidea</taxon>
        <taxon>Myidae</taxon>
        <taxon>Mya</taxon>
    </lineage>
</organism>
<dbReference type="InterPro" id="IPR014044">
    <property type="entry name" value="CAP_dom"/>
</dbReference>
<keyword evidence="5" id="KW-1185">Reference proteome</keyword>
<feature type="compositionally biased region" description="Low complexity" evidence="1">
    <location>
        <begin position="312"/>
        <end position="327"/>
    </location>
</feature>
<reference evidence="4" key="1">
    <citation type="submission" date="2022-11" db="EMBL/GenBank/DDBJ databases">
        <title>Centuries of genome instability and evolution in soft-shell clam transmissible cancer (bioRxiv).</title>
        <authorList>
            <person name="Hart S.F.M."/>
            <person name="Yonemitsu M.A."/>
            <person name="Giersch R.M."/>
            <person name="Beal B.F."/>
            <person name="Arriagada G."/>
            <person name="Davis B.W."/>
            <person name="Ostrander E.A."/>
            <person name="Goff S.P."/>
            <person name="Metzger M.J."/>
        </authorList>
    </citation>
    <scope>NUCLEOTIDE SEQUENCE</scope>
    <source>
        <strain evidence="4">MELC-2E11</strain>
        <tissue evidence="4">Siphon/mantle</tissue>
    </source>
</reference>
<dbReference type="PROSITE" id="PS00022">
    <property type="entry name" value="EGF_1"/>
    <property type="match status" value="1"/>
</dbReference>
<dbReference type="SMART" id="SM00198">
    <property type="entry name" value="SCP"/>
    <property type="match status" value="1"/>
</dbReference>
<gene>
    <name evidence="4" type="ORF">MAR_005421</name>
</gene>
<feature type="compositionally biased region" description="Polar residues" evidence="1">
    <location>
        <begin position="230"/>
        <end position="243"/>
    </location>
</feature>
<name>A0ABY7F2N8_MYAAR</name>
<protein>
    <submittedName>
        <fullName evidence="4">MR30-like protein</fullName>
    </submittedName>
</protein>
<proteinExistence type="predicted"/>
<sequence length="851" mass="90810">MMSRVQNQVNNLMQSTSGGAGMNTGSLLDRMSSNVNTVTQNLMNNFNRGPVINTITSNSPGTVTSDQISPFNVIFSGQRSSQGQGNALPDTQTPRSRSAFDTSVRQFRLDSVSSGNVNPEPIIFTSQPPQQASGMVVVRRNNTTSRRPLGTAGSFSQQRLSNVPFSTMLNSFGINIPTISGQSGTFWSVGNTGSSGDGGSNTRMVSRRTQPLGFGSNQFSVFLGSSSGQEPASFSVGSGQPFSVRSRELGSESSQRPASSSTSGQTTVSQTPFRTGGLAFGEGRFVNLNGPGIDLSQTTGPQETSGSNLWQFSGSPTSFSGGSTSSSDGNINDAGSPSSRFGNAFGSGFTSGMETTFVSDTFPPNMTTQFDASSFGDTFVRTTVGVTAASQPQPTSPTRSNNIPPDALSCTDEYRARPGHTLCLTDSSGVTSVGVAISDRLFITQFHNDLRSNVQPPAADLMSLQWDDRLAAVAQKWAQQCKLAHDDDRKLPVLGLSVGQNVAVGFESWQEAIQMWYDEISLYRYGYEPDSYLGPEGWRQVAHFTQIVQNGTYLIGCGYAECPSTRYVRYYVCNYASGQSDLAYPYTAGARCEACPNNCNKGLCECNGLVCLNKGKLNPSACKCECPNPYSGEKCEQLNCPASDSFVCGRDWPPTYCTRYNNVPAECPYMCGICGGSGQPGASRPPAPTLNVTTFTSAFGCRYTGVRDNSATCHGYGDGGNDKSMCSSQGGTVGCGDCERYYNIKKDYCPVMCGLCDPPCAGKRCSNGGTLDTTSCACSCRKPFTGDTCEFAQCPVNGDPGYCRFWPARYCQMYYNVPEECPYMCGICKQDGTVSRSGKISPTLAGEAAET</sequence>
<feature type="domain" description="EGF-like" evidence="2 3">
    <location>
        <begin position="778"/>
        <end position="789"/>
    </location>
</feature>
<dbReference type="EMBL" id="CP111020">
    <property type="protein sequence ID" value="WAR15316.1"/>
    <property type="molecule type" value="Genomic_DNA"/>
</dbReference>
<dbReference type="SUPFAM" id="SSF55797">
    <property type="entry name" value="PR-1-like"/>
    <property type="match status" value="1"/>
</dbReference>
<dbReference type="InterPro" id="IPR001283">
    <property type="entry name" value="CRISP-related"/>
</dbReference>
<feature type="region of interest" description="Disordered" evidence="1">
    <location>
        <begin position="1"/>
        <end position="28"/>
    </location>
</feature>
<evidence type="ECO:0000259" key="3">
    <source>
        <dbReference type="PROSITE" id="PS01186"/>
    </source>
</evidence>
<dbReference type="PANTHER" id="PTHR10334">
    <property type="entry name" value="CYSTEINE-RICH SECRETORY PROTEIN-RELATED"/>
    <property type="match status" value="1"/>
</dbReference>
<dbReference type="InterPro" id="IPR035940">
    <property type="entry name" value="CAP_sf"/>
</dbReference>
<feature type="region of interest" description="Disordered" evidence="1">
    <location>
        <begin position="78"/>
        <end position="99"/>
    </location>
</feature>
<accession>A0ABY7F2N8</accession>
<dbReference type="PRINTS" id="PR00837">
    <property type="entry name" value="V5TPXLIKE"/>
</dbReference>
<dbReference type="Gene3D" id="3.40.33.10">
    <property type="entry name" value="CAP"/>
    <property type="match status" value="1"/>
</dbReference>
<dbReference type="InterPro" id="IPR000742">
    <property type="entry name" value="EGF"/>
</dbReference>
<feature type="compositionally biased region" description="Polar residues" evidence="1">
    <location>
        <begin position="295"/>
        <end position="311"/>
    </location>
</feature>
<evidence type="ECO:0000313" key="4">
    <source>
        <dbReference type="EMBL" id="WAR15316.1"/>
    </source>
</evidence>
<evidence type="ECO:0000256" key="1">
    <source>
        <dbReference type="SAM" id="MobiDB-lite"/>
    </source>
</evidence>
<dbReference type="Pfam" id="PF00188">
    <property type="entry name" value="CAP"/>
    <property type="match status" value="1"/>
</dbReference>
<feature type="region of interest" description="Disordered" evidence="1">
    <location>
        <begin position="230"/>
        <end position="339"/>
    </location>
</feature>
<feature type="compositionally biased region" description="Polar residues" evidence="1">
    <location>
        <begin position="328"/>
        <end position="339"/>
    </location>
</feature>